<accession>A0A2K9HH81</accession>
<dbReference type="RefSeq" id="WP_057738418.1">
    <property type="nucleotide sequence ID" value="NZ_CP018867.1"/>
</dbReference>
<dbReference type="KEGG" id="lali:LA20249_06830"/>
<proteinExistence type="predicted"/>
<gene>
    <name evidence="1" type="ORF">LA20249_06830</name>
</gene>
<evidence type="ECO:0000313" key="1">
    <source>
        <dbReference type="EMBL" id="AUI71904.1"/>
    </source>
</evidence>
<keyword evidence="2" id="KW-1185">Reference proteome</keyword>
<dbReference type="EMBL" id="CP018867">
    <property type="protein sequence ID" value="AUI71904.1"/>
    <property type="molecule type" value="Genomic_DNA"/>
</dbReference>
<evidence type="ECO:0000313" key="2">
    <source>
        <dbReference type="Proteomes" id="UP000234653"/>
    </source>
</evidence>
<dbReference type="AlphaFoldDB" id="A0A2K9HH81"/>
<organism evidence="1 2">
    <name type="scientific">Companilactobacillus alimentarius DSM 20249</name>
    <dbReference type="NCBI Taxonomy" id="1423720"/>
    <lineage>
        <taxon>Bacteria</taxon>
        <taxon>Bacillati</taxon>
        <taxon>Bacillota</taxon>
        <taxon>Bacilli</taxon>
        <taxon>Lactobacillales</taxon>
        <taxon>Lactobacillaceae</taxon>
        <taxon>Companilactobacillus</taxon>
    </lineage>
</organism>
<protein>
    <submittedName>
        <fullName evidence="1">Uncharacterized protein</fullName>
    </submittedName>
</protein>
<dbReference type="Proteomes" id="UP000234653">
    <property type="component" value="Chromosome"/>
</dbReference>
<sequence>MFEYLEVIDNTDHEVSYVNYTFADNKLLISTFDLRSRREVGYYEVSLDQIRDVEISIYQGWHKLKFTYNQKVFIFNYSGFGEYNYFPNKLLSKVNNRQ</sequence>
<name>A0A2K9HH81_9LACO</name>
<reference evidence="1 2" key="1">
    <citation type="submission" date="2016-12" db="EMBL/GenBank/DDBJ databases">
        <title>The whole genome sequencing and assembly of Lactobacillus alimentarius DSM 20249T strain.</title>
        <authorList>
            <person name="Lee Y.-J."/>
            <person name="Yi H."/>
            <person name="Bahn Y.-S."/>
            <person name="Kim J.F."/>
            <person name="Lee D.-W."/>
        </authorList>
    </citation>
    <scope>NUCLEOTIDE SEQUENCE [LARGE SCALE GENOMIC DNA]</scope>
    <source>
        <strain evidence="1 2">DSM 20249</strain>
    </source>
</reference>